<dbReference type="Proteomes" id="UP001187734">
    <property type="component" value="Unassembled WGS sequence"/>
</dbReference>
<dbReference type="InterPro" id="IPR037401">
    <property type="entry name" value="SnoaL-like"/>
</dbReference>
<accession>A0AAE8M188</accession>
<evidence type="ECO:0000259" key="4">
    <source>
        <dbReference type="Pfam" id="PF00135"/>
    </source>
</evidence>
<feature type="domain" description="Carboxylesterase type B" evidence="4">
    <location>
        <begin position="44"/>
        <end position="539"/>
    </location>
</feature>
<reference evidence="6" key="1">
    <citation type="submission" date="2018-03" db="EMBL/GenBank/DDBJ databases">
        <authorList>
            <person name="Guldener U."/>
        </authorList>
    </citation>
    <scope>NUCLEOTIDE SEQUENCE</scope>
</reference>
<sequence length="668" mass="73370">MLAFRSTCYLLLMMVEIVLATLTSPDLPVVDLGYELHRAISFNETTGIYKFSNIRYAQAPIGNLRFRAPVTPLVQLDEIQTGAEVRACPQGIPLWQLRASKPIGLYSNGKDFSLESWKDDIKNYTPSAGNPPPTTEDCLFLDVHVPRKVFSAKKQGKRGHGAPVLVWIHGGGYVLSSKDGWPNPGFEPSGILQHAKNFEKDGIIFVGLNYRLGAFGFLPGPEVEKDGDLNVGLLDQRLALKWVQDNIHLFGGSRHKVTVMGESAGGGSVLLHLLNAGHLGNKAPFAQAIAQSPAFMPTFQPHHTAYSGFLEALNVTSLAAARNASSEAVIAANARQIGAAPATTYIFGPVLDSRLVRDQPYALFEAGNYDKSVNVLSSHTAFEGGLFFDIDHMEDADFLPWIARSIPGLSKSKQEYLANELYPPQFDGRLGYTDQGSRQMALWGEAVIHCNFLGINEVMRGQSYAYTFNVTPGLHTQDLKYIFNDPKGPAYKPAAQDILQTALTSFVVNGVPEIHTGYNRKFPHWGVDQKLVSINGDNARVTLNTVNETRMASDTDSIRNTIAYYSIACDDKEWDLLDLVFTSDCIVQYPEPLGPVNGLQALKQTLEKTIGHLSTQHALSTQVIRITSDGTAIATTYITASHYLAERSFVSMGKLEDELIKDEEEDEG</sequence>
<comment type="caution">
    <text evidence="6">The sequence shown here is derived from an EMBL/GenBank/DDBJ whole genome shotgun (WGS) entry which is preliminary data.</text>
</comment>
<comment type="similarity">
    <text evidence="1 3">Belongs to the type-B carboxylesterase/lipase family.</text>
</comment>
<dbReference type="Pfam" id="PF13577">
    <property type="entry name" value="SnoaL_4"/>
    <property type="match status" value="1"/>
</dbReference>
<proteinExistence type="inferred from homology"/>
<protein>
    <recommendedName>
        <fullName evidence="3">Carboxylic ester hydrolase</fullName>
        <ecNumber evidence="3">3.1.1.-</ecNumber>
    </recommendedName>
</protein>
<dbReference type="Pfam" id="PF00135">
    <property type="entry name" value="COesterase"/>
    <property type="match status" value="1"/>
</dbReference>
<dbReference type="Gene3D" id="3.10.450.50">
    <property type="match status" value="1"/>
</dbReference>
<dbReference type="SUPFAM" id="SSF53474">
    <property type="entry name" value="alpha/beta-Hydrolases"/>
    <property type="match status" value="1"/>
</dbReference>
<organism evidence="6 7">
    <name type="scientific">Fusarium torulosum</name>
    <dbReference type="NCBI Taxonomy" id="33205"/>
    <lineage>
        <taxon>Eukaryota</taxon>
        <taxon>Fungi</taxon>
        <taxon>Dikarya</taxon>
        <taxon>Ascomycota</taxon>
        <taxon>Pezizomycotina</taxon>
        <taxon>Sordariomycetes</taxon>
        <taxon>Hypocreomycetidae</taxon>
        <taxon>Hypocreales</taxon>
        <taxon>Nectriaceae</taxon>
        <taxon>Fusarium</taxon>
    </lineage>
</organism>
<dbReference type="SUPFAM" id="SSF54427">
    <property type="entry name" value="NTF2-like"/>
    <property type="match status" value="1"/>
</dbReference>
<keyword evidence="2 3" id="KW-0378">Hydrolase</keyword>
<dbReference type="InterPro" id="IPR032710">
    <property type="entry name" value="NTF2-like_dom_sf"/>
</dbReference>
<dbReference type="EC" id="3.1.1.-" evidence="3"/>
<feature type="domain" description="SnoaL-like" evidence="5">
    <location>
        <begin position="552"/>
        <end position="664"/>
    </location>
</feature>
<dbReference type="AlphaFoldDB" id="A0AAE8M188"/>
<keyword evidence="7" id="KW-1185">Reference proteome</keyword>
<name>A0AAE8M188_9HYPO</name>
<gene>
    <name evidence="6" type="ORF">FTOL_02023</name>
</gene>
<dbReference type="InterPro" id="IPR029058">
    <property type="entry name" value="AB_hydrolase_fold"/>
</dbReference>
<dbReference type="InterPro" id="IPR002018">
    <property type="entry name" value="CarbesteraseB"/>
</dbReference>
<feature type="signal peptide" evidence="3">
    <location>
        <begin position="1"/>
        <end position="20"/>
    </location>
</feature>
<dbReference type="PROSITE" id="PS00122">
    <property type="entry name" value="CARBOXYLESTERASE_B_1"/>
    <property type="match status" value="1"/>
</dbReference>
<evidence type="ECO:0000313" key="6">
    <source>
        <dbReference type="EMBL" id="SPJ72295.1"/>
    </source>
</evidence>
<dbReference type="GO" id="GO:0016787">
    <property type="term" value="F:hydrolase activity"/>
    <property type="evidence" value="ECO:0007669"/>
    <property type="project" value="UniProtKB-KW"/>
</dbReference>
<dbReference type="PANTHER" id="PTHR11559">
    <property type="entry name" value="CARBOXYLESTERASE"/>
    <property type="match status" value="1"/>
</dbReference>
<evidence type="ECO:0000256" key="1">
    <source>
        <dbReference type="ARBA" id="ARBA00005964"/>
    </source>
</evidence>
<dbReference type="EMBL" id="ONZP01000056">
    <property type="protein sequence ID" value="SPJ72295.1"/>
    <property type="molecule type" value="Genomic_DNA"/>
</dbReference>
<dbReference type="InterPro" id="IPR019826">
    <property type="entry name" value="Carboxylesterase_B_AS"/>
</dbReference>
<evidence type="ECO:0000259" key="5">
    <source>
        <dbReference type="Pfam" id="PF13577"/>
    </source>
</evidence>
<keyword evidence="3" id="KW-0732">Signal</keyword>
<evidence type="ECO:0000256" key="3">
    <source>
        <dbReference type="RuleBase" id="RU361235"/>
    </source>
</evidence>
<evidence type="ECO:0000313" key="7">
    <source>
        <dbReference type="Proteomes" id="UP001187734"/>
    </source>
</evidence>
<evidence type="ECO:0000256" key="2">
    <source>
        <dbReference type="ARBA" id="ARBA00022801"/>
    </source>
</evidence>
<dbReference type="Gene3D" id="3.40.50.1820">
    <property type="entry name" value="alpha/beta hydrolase"/>
    <property type="match status" value="1"/>
</dbReference>
<feature type="chain" id="PRO_5041767439" description="Carboxylic ester hydrolase" evidence="3">
    <location>
        <begin position="21"/>
        <end position="668"/>
    </location>
</feature>
<dbReference type="InterPro" id="IPR050309">
    <property type="entry name" value="Type-B_Carboxylest/Lipase"/>
</dbReference>